<organism evidence="2">
    <name type="scientific">Singulisphaera sp. Ch08</name>
    <dbReference type="NCBI Taxonomy" id="3120278"/>
    <lineage>
        <taxon>Bacteria</taxon>
        <taxon>Pseudomonadati</taxon>
        <taxon>Planctomycetota</taxon>
        <taxon>Planctomycetia</taxon>
        <taxon>Isosphaerales</taxon>
        <taxon>Isosphaeraceae</taxon>
        <taxon>Singulisphaera</taxon>
    </lineage>
</organism>
<dbReference type="EMBL" id="CP155447">
    <property type="protein sequence ID" value="XBH08082.1"/>
    <property type="molecule type" value="Genomic_DNA"/>
</dbReference>
<dbReference type="RefSeq" id="WP_406700919.1">
    <property type="nucleotide sequence ID" value="NZ_CP155447.1"/>
</dbReference>
<sequence length="91" mass="10573">MTGNVREWCQDLWAPYVSSTEPLKNPLVMVVPKQELPEYVIRGGSFAVWSDRIRTTRPRKPEKDDQTTIELTEDQTAEDLGFRVVIEWPKP</sequence>
<accession>A0AAU7CSH8</accession>
<gene>
    <name evidence="2" type="ORF">V5E97_19200</name>
</gene>
<evidence type="ECO:0000313" key="2">
    <source>
        <dbReference type="EMBL" id="XBH08082.1"/>
    </source>
</evidence>
<dbReference type="AlphaFoldDB" id="A0AAU7CSH8"/>
<dbReference type="Pfam" id="PF03781">
    <property type="entry name" value="FGE-sulfatase"/>
    <property type="match status" value="1"/>
</dbReference>
<feature type="domain" description="Sulfatase-modifying factor enzyme-like" evidence="1">
    <location>
        <begin position="1"/>
        <end position="85"/>
    </location>
</feature>
<dbReference type="InterPro" id="IPR042095">
    <property type="entry name" value="SUMF_sf"/>
</dbReference>
<dbReference type="SUPFAM" id="SSF56436">
    <property type="entry name" value="C-type lectin-like"/>
    <property type="match status" value="1"/>
</dbReference>
<evidence type="ECO:0000259" key="1">
    <source>
        <dbReference type="Pfam" id="PF03781"/>
    </source>
</evidence>
<dbReference type="InterPro" id="IPR016187">
    <property type="entry name" value="CTDL_fold"/>
</dbReference>
<protein>
    <submittedName>
        <fullName evidence="2">SUMF1/EgtB/PvdO family nonheme iron enzyme</fullName>
    </submittedName>
</protein>
<dbReference type="InterPro" id="IPR005532">
    <property type="entry name" value="SUMF_dom"/>
</dbReference>
<proteinExistence type="predicted"/>
<name>A0AAU7CSH8_9BACT</name>
<dbReference type="Gene3D" id="3.90.1580.10">
    <property type="entry name" value="paralog of FGE (formylglycine-generating enzyme)"/>
    <property type="match status" value="1"/>
</dbReference>
<reference evidence="2" key="1">
    <citation type="submission" date="2024-05" db="EMBL/GenBank/DDBJ databases">
        <title>Planctomycetes of the genus Singulisphaera possess chitinolytic capabilities.</title>
        <authorList>
            <person name="Ivanova A."/>
        </authorList>
    </citation>
    <scope>NUCLEOTIDE SEQUENCE</scope>
    <source>
        <strain evidence="2">Ch08T</strain>
    </source>
</reference>